<evidence type="ECO:0000313" key="2">
    <source>
        <dbReference type="Proteomes" id="UP000570361"/>
    </source>
</evidence>
<dbReference type="Pfam" id="PF00756">
    <property type="entry name" value="Esterase"/>
    <property type="match status" value="1"/>
</dbReference>
<dbReference type="AlphaFoldDB" id="A0A7W5B5A3"/>
<dbReference type="PANTHER" id="PTHR48098">
    <property type="entry name" value="ENTEROCHELIN ESTERASE-RELATED"/>
    <property type="match status" value="1"/>
</dbReference>
<keyword evidence="2" id="KW-1185">Reference proteome</keyword>
<comment type="caution">
    <text evidence="1">The sequence shown here is derived from an EMBL/GenBank/DDBJ whole genome shotgun (WGS) entry which is preliminary data.</text>
</comment>
<dbReference type="EMBL" id="JACHXK010000038">
    <property type="protein sequence ID" value="MBB3114664.1"/>
    <property type="molecule type" value="Genomic_DNA"/>
</dbReference>
<dbReference type="Proteomes" id="UP000570361">
    <property type="component" value="Unassembled WGS sequence"/>
</dbReference>
<dbReference type="RefSeq" id="WP_183604694.1">
    <property type="nucleotide sequence ID" value="NZ_JACHXK010000038.1"/>
</dbReference>
<organism evidence="1 2">
    <name type="scientific">Paenibacillus phyllosphaerae</name>
    <dbReference type="NCBI Taxonomy" id="274593"/>
    <lineage>
        <taxon>Bacteria</taxon>
        <taxon>Bacillati</taxon>
        <taxon>Bacillota</taxon>
        <taxon>Bacilli</taxon>
        <taxon>Bacillales</taxon>
        <taxon>Paenibacillaceae</taxon>
        <taxon>Paenibacillus</taxon>
    </lineage>
</organism>
<keyword evidence="1" id="KW-0378">Hydrolase</keyword>
<accession>A0A7W5B5A3</accession>
<dbReference type="InterPro" id="IPR050583">
    <property type="entry name" value="Mycobacterial_A85_antigen"/>
</dbReference>
<evidence type="ECO:0000313" key="1">
    <source>
        <dbReference type="EMBL" id="MBB3114664.1"/>
    </source>
</evidence>
<proteinExistence type="predicted"/>
<dbReference type="InterPro" id="IPR029058">
    <property type="entry name" value="AB_hydrolase_fold"/>
</dbReference>
<dbReference type="SUPFAM" id="SSF53474">
    <property type="entry name" value="alpha/beta-Hydrolases"/>
    <property type="match status" value="1"/>
</dbReference>
<dbReference type="GO" id="GO:0016787">
    <property type="term" value="F:hydrolase activity"/>
    <property type="evidence" value="ECO:0007669"/>
    <property type="project" value="UniProtKB-KW"/>
</dbReference>
<reference evidence="1 2" key="1">
    <citation type="submission" date="2020-08" db="EMBL/GenBank/DDBJ databases">
        <title>Genomic Encyclopedia of Type Strains, Phase III (KMG-III): the genomes of soil and plant-associated and newly described type strains.</title>
        <authorList>
            <person name="Whitman W."/>
        </authorList>
    </citation>
    <scope>NUCLEOTIDE SEQUENCE [LARGE SCALE GENOMIC DNA]</scope>
    <source>
        <strain evidence="1 2">CECT 5862</strain>
    </source>
</reference>
<sequence>MRGSIETISFEGRDTHVYLPPSYNGQTSFPAVYVQDGSYLFADSLKELEDDFAQGLTQEVLFVGIEPEDRCREYTPWYAEGLLPDEQFSGEGDRYLDFVTEKVIPFIQTRYNVLDDPRQRGITGGSLGALISLFAAYRKPAYFSRIALMSASLWYENMLAYIEANPFAQDELLLYMYVGELEAKGRGNIMERMVPNTREAHRLLKDKMPGGERHIRFETDPEGVHEHRNFNQYFPNAMRFIYPGANS</sequence>
<protein>
    <submittedName>
        <fullName evidence="1">Putative alpha/beta superfamily hydrolase</fullName>
    </submittedName>
</protein>
<dbReference type="InterPro" id="IPR000801">
    <property type="entry name" value="Esterase-like"/>
</dbReference>
<name>A0A7W5B5A3_9BACL</name>
<dbReference type="Gene3D" id="3.40.50.1820">
    <property type="entry name" value="alpha/beta hydrolase"/>
    <property type="match status" value="1"/>
</dbReference>
<gene>
    <name evidence="1" type="ORF">FHS18_006804</name>
</gene>
<dbReference type="PANTHER" id="PTHR48098:SF3">
    <property type="entry name" value="IRON(III) ENTEROBACTIN ESTERASE"/>
    <property type="match status" value="1"/>
</dbReference>